<dbReference type="EMBL" id="CP065713">
    <property type="protein sequence ID" value="QPT09280.1"/>
    <property type="molecule type" value="Genomic_DNA"/>
</dbReference>
<reference evidence="1 2" key="1">
    <citation type="submission" date="2020-12" db="EMBL/GenBank/DDBJ databases">
        <title>FDA dAtabase for Regulatory Grade micrObial Sequences (FDA-ARGOS): Supporting development and validation of Infectious Disease Dx tests.</title>
        <authorList>
            <person name="Sproer C."/>
            <person name="Gronow S."/>
            <person name="Severitt S."/>
            <person name="Schroder I."/>
            <person name="Tallon L."/>
            <person name="Sadzewicz L."/>
            <person name="Zhao X."/>
            <person name="Boylan J."/>
            <person name="Ott S."/>
            <person name="Bowen H."/>
            <person name="Vavikolanu K."/>
            <person name="Mehta A."/>
            <person name="Aluvathingal J."/>
            <person name="Nadendla S."/>
            <person name="Lowell S."/>
            <person name="Myers T."/>
            <person name="Yan Y."/>
            <person name="Sichtig H."/>
        </authorList>
    </citation>
    <scope>NUCLEOTIDE SEQUENCE [LARGE SCALE GENOMIC DNA]</scope>
    <source>
        <strain evidence="1 2">FDAARGOS_881</strain>
    </source>
</reference>
<dbReference type="AlphaFoldDB" id="A0A7T3E653"/>
<sequence>MAADARSMGAPSRASEIHRRQLLGGLGIASLFAASGTARANEGALDQGSSLMNMHTAVAFPHQAQSPWDAEMRVWRKSKFQTDTLWAQIQGREVTDAESDRLDSLAAAECEAWNRLMYMPAPDGVALLWKLEQIITPDEDGYTGSWSANVANQVLGDAKRLALNG</sequence>
<organism evidence="1 2">
    <name type="scientific">Sphingomonas paucimobilis</name>
    <name type="common">Pseudomonas paucimobilis</name>
    <dbReference type="NCBI Taxonomy" id="13689"/>
    <lineage>
        <taxon>Bacteria</taxon>
        <taxon>Pseudomonadati</taxon>
        <taxon>Pseudomonadota</taxon>
        <taxon>Alphaproteobacteria</taxon>
        <taxon>Sphingomonadales</taxon>
        <taxon>Sphingomonadaceae</taxon>
        <taxon>Sphingomonas</taxon>
    </lineage>
</organism>
<gene>
    <name evidence="1" type="ORF">I6G38_02945</name>
</gene>
<proteinExistence type="predicted"/>
<dbReference type="RefSeq" id="WP_197939165.1">
    <property type="nucleotide sequence ID" value="NZ_CP065713.1"/>
</dbReference>
<evidence type="ECO:0000313" key="2">
    <source>
        <dbReference type="Proteomes" id="UP000594836"/>
    </source>
</evidence>
<evidence type="ECO:0000313" key="1">
    <source>
        <dbReference type="EMBL" id="QPT09280.1"/>
    </source>
</evidence>
<accession>A0A7T3E653</accession>
<dbReference type="Proteomes" id="UP000594836">
    <property type="component" value="Chromosome"/>
</dbReference>
<protein>
    <submittedName>
        <fullName evidence="1">Uncharacterized protein</fullName>
    </submittedName>
</protein>
<name>A0A7T3E653_SPHPI</name>